<sequence>MTTTDFLGVGWNFPVVLDPNKQIEMAQYEDSVRQSIWMILSTSPGERLMRPDFGCGIHDLVFASNSAGTAGQLTVEVRRALTQWEPRIEVLDVGVYPDEDQLNRLLIEINYQVRRTNNRFNLVYPFYLDY</sequence>
<dbReference type="AlphaFoldDB" id="A0A1D9G361"/>
<protein>
    <submittedName>
        <fullName evidence="2">GPW/gp25 family protein</fullName>
    </submittedName>
</protein>
<dbReference type="Gene3D" id="3.10.450.40">
    <property type="match status" value="1"/>
</dbReference>
<evidence type="ECO:0000313" key="3">
    <source>
        <dbReference type="Proteomes" id="UP000176944"/>
    </source>
</evidence>
<name>A0A1D9G361_MOOP1</name>
<dbReference type="Pfam" id="PF04965">
    <property type="entry name" value="GPW_gp25"/>
    <property type="match status" value="1"/>
</dbReference>
<accession>A0A1D9G361</accession>
<gene>
    <name evidence="2" type="ORF">BJP36_20055</name>
</gene>
<dbReference type="InterPro" id="IPR007048">
    <property type="entry name" value="IraD/Gp25-like"/>
</dbReference>
<evidence type="ECO:0000259" key="1">
    <source>
        <dbReference type="Pfam" id="PF04965"/>
    </source>
</evidence>
<dbReference type="SUPFAM" id="SSF160719">
    <property type="entry name" value="gpW/gp25-like"/>
    <property type="match status" value="1"/>
</dbReference>
<reference evidence="3" key="1">
    <citation type="submission" date="2016-10" db="EMBL/GenBank/DDBJ databases">
        <title>Comparative genomics uncovers the prolific and rare metabolic potential of the cyanobacterial genus Moorea.</title>
        <authorList>
            <person name="Leao T."/>
            <person name="Castelao G."/>
            <person name="Korobeynikov A."/>
            <person name="Monroe E.A."/>
            <person name="Podell S."/>
            <person name="Glukhov E."/>
            <person name="Allen E."/>
            <person name="Gerwick W.H."/>
            <person name="Gerwick L."/>
        </authorList>
    </citation>
    <scope>NUCLEOTIDE SEQUENCE [LARGE SCALE GENOMIC DNA]</scope>
    <source>
        <strain evidence="3">JHB</strain>
    </source>
</reference>
<dbReference type="EMBL" id="CP017708">
    <property type="protein sequence ID" value="AOY81860.1"/>
    <property type="molecule type" value="Genomic_DNA"/>
</dbReference>
<feature type="domain" description="IraD/Gp25-like" evidence="1">
    <location>
        <begin position="27"/>
        <end position="117"/>
    </location>
</feature>
<organism evidence="2 3">
    <name type="scientific">Moorena producens (strain JHB)</name>
    <dbReference type="NCBI Taxonomy" id="1454205"/>
    <lineage>
        <taxon>Bacteria</taxon>
        <taxon>Bacillati</taxon>
        <taxon>Cyanobacteriota</taxon>
        <taxon>Cyanophyceae</taxon>
        <taxon>Coleofasciculales</taxon>
        <taxon>Coleofasciculaceae</taxon>
        <taxon>Moorena</taxon>
    </lineage>
</organism>
<evidence type="ECO:0000313" key="2">
    <source>
        <dbReference type="EMBL" id="AOY81860.1"/>
    </source>
</evidence>
<dbReference type="Proteomes" id="UP000176944">
    <property type="component" value="Chromosome"/>
</dbReference>
<proteinExistence type="predicted"/>